<dbReference type="SUPFAM" id="SSF52540">
    <property type="entry name" value="P-loop containing nucleoside triphosphate hydrolases"/>
    <property type="match status" value="1"/>
</dbReference>
<dbReference type="OrthoDB" id="4283894at2"/>
<keyword evidence="3" id="KW-0547">Nucleotide-binding</keyword>
<keyword evidence="2" id="KW-1003">Cell membrane</keyword>
<dbReference type="AlphaFoldDB" id="A0A495IFS4"/>
<dbReference type="PROSITE" id="PS00211">
    <property type="entry name" value="ABC_TRANSPORTER_1"/>
    <property type="match status" value="1"/>
</dbReference>
<dbReference type="GO" id="GO:0005524">
    <property type="term" value="F:ATP binding"/>
    <property type="evidence" value="ECO:0007669"/>
    <property type="project" value="UniProtKB-KW"/>
</dbReference>
<evidence type="ECO:0000256" key="2">
    <source>
        <dbReference type="ARBA" id="ARBA00022475"/>
    </source>
</evidence>
<comment type="caution">
    <text evidence="10">The sequence shown here is derived from an EMBL/GenBank/DDBJ whole genome shotgun (WGS) entry which is preliminary data.</text>
</comment>
<feature type="domain" description="ABC transporter" evidence="9">
    <location>
        <begin position="2"/>
        <end position="241"/>
    </location>
</feature>
<dbReference type="PANTHER" id="PTHR43166">
    <property type="entry name" value="AMINO ACID IMPORT ATP-BINDING PROTEIN"/>
    <property type="match status" value="1"/>
</dbReference>
<keyword evidence="6" id="KW-0029">Amino-acid transport</keyword>
<evidence type="ECO:0000256" key="5">
    <source>
        <dbReference type="ARBA" id="ARBA00022967"/>
    </source>
</evidence>
<sequence>MIRIHQLTKTFARAGRTTTVLDRLDLVVERGEIAAVVGASGAGKSTLAAAIALLERPTSGSVEVDGVDLTRADETGLRDARRRIGTVFQTDGLFSRRTAAQNVALPLEYLGVTKADKERRVAELLDRVGLGDRAAAYPHELSGGQRQRVGIARALALRPRVLLADEATSGLDPDSTTSILRLLSTLRDELDLSVLLITHEMDVVRQVADTVARLEHGRFTESGHVVDLLQDPGSRLGRDLQPPRAAAAPATGDTALELVYASATVPGDWPARLGAELGAPVSLLAATIEVVDGTTIGRATIGVPVAARSRAQESLGRLGLALASPSPGTEAAAQAAADEPATPATTLEPVA</sequence>
<keyword evidence="1" id="KW-0813">Transport</keyword>
<feature type="region of interest" description="Disordered" evidence="8">
    <location>
        <begin position="322"/>
        <end position="351"/>
    </location>
</feature>
<name>A0A495IFS4_9MICO</name>
<dbReference type="PANTHER" id="PTHR43166:SF30">
    <property type="entry name" value="METHIONINE IMPORT ATP-BINDING PROTEIN METN"/>
    <property type="match status" value="1"/>
</dbReference>
<dbReference type="InterPro" id="IPR017871">
    <property type="entry name" value="ABC_transporter-like_CS"/>
</dbReference>
<dbReference type="RefSeq" id="WP_121368839.1">
    <property type="nucleotide sequence ID" value="NZ_RBKS01000001.1"/>
</dbReference>
<keyword evidence="5" id="KW-1278">Translocase</keyword>
<dbReference type="InterPro" id="IPR003439">
    <property type="entry name" value="ABC_transporter-like_ATP-bd"/>
</dbReference>
<evidence type="ECO:0000256" key="6">
    <source>
        <dbReference type="ARBA" id="ARBA00022970"/>
    </source>
</evidence>
<dbReference type="Pfam" id="PF00005">
    <property type="entry name" value="ABC_tran"/>
    <property type="match status" value="1"/>
</dbReference>
<evidence type="ECO:0000256" key="3">
    <source>
        <dbReference type="ARBA" id="ARBA00022741"/>
    </source>
</evidence>
<dbReference type="InterPro" id="IPR027417">
    <property type="entry name" value="P-loop_NTPase"/>
</dbReference>
<evidence type="ECO:0000256" key="7">
    <source>
        <dbReference type="ARBA" id="ARBA00023136"/>
    </source>
</evidence>
<dbReference type="PROSITE" id="PS50893">
    <property type="entry name" value="ABC_TRANSPORTER_2"/>
    <property type="match status" value="1"/>
</dbReference>
<evidence type="ECO:0000256" key="1">
    <source>
        <dbReference type="ARBA" id="ARBA00022448"/>
    </source>
</evidence>
<protein>
    <submittedName>
        <fullName evidence="10">ABC-type methionine transport system ATPase subunit</fullName>
    </submittedName>
</protein>
<dbReference type="InterPro" id="IPR050086">
    <property type="entry name" value="MetN_ABC_transporter-like"/>
</dbReference>
<organism evidence="10 11">
    <name type="scientific">Frondihabitans australicus</name>
    <dbReference type="NCBI Taxonomy" id="386892"/>
    <lineage>
        <taxon>Bacteria</taxon>
        <taxon>Bacillati</taxon>
        <taxon>Actinomycetota</taxon>
        <taxon>Actinomycetes</taxon>
        <taxon>Micrococcales</taxon>
        <taxon>Microbacteriaceae</taxon>
        <taxon>Frondihabitans</taxon>
    </lineage>
</organism>
<keyword evidence="7" id="KW-0472">Membrane</keyword>
<evidence type="ECO:0000313" key="10">
    <source>
        <dbReference type="EMBL" id="RKR74055.1"/>
    </source>
</evidence>
<evidence type="ECO:0000256" key="4">
    <source>
        <dbReference type="ARBA" id="ARBA00022840"/>
    </source>
</evidence>
<dbReference type="InterPro" id="IPR003593">
    <property type="entry name" value="AAA+_ATPase"/>
</dbReference>
<dbReference type="GO" id="GO:0016887">
    <property type="term" value="F:ATP hydrolysis activity"/>
    <property type="evidence" value="ECO:0007669"/>
    <property type="project" value="InterPro"/>
</dbReference>
<reference evidence="10 11" key="1">
    <citation type="submission" date="2018-10" db="EMBL/GenBank/DDBJ databases">
        <title>Sequencing the genomes of 1000 actinobacteria strains.</title>
        <authorList>
            <person name="Klenk H.-P."/>
        </authorList>
    </citation>
    <scope>NUCLEOTIDE SEQUENCE [LARGE SCALE GENOMIC DNA]</scope>
    <source>
        <strain evidence="10 11">DSM 17894</strain>
    </source>
</reference>
<accession>A0A495IFS4</accession>
<dbReference type="GO" id="GO:0006865">
    <property type="term" value="P:amino acid transport"/>
    <property type="evidence" value="ECO:0007669"/>
    <property type="project" value="UniProtKB-KW"/>
</dbReference>
<dbReference type="Gene3D" id="3.40.50.300">
    <property type="entry name" value="P-loop containing nucleotide triphosphate hydrolases"/>
    <property type="match status" value="1"/>
</dbReference>
<gene>
    <name evidence="10" type="ORF">C8E83_1157</name>
</gene>
<proteinExistence type="predicted"/>
<keyword evidence="11" id="KW-1185">Reference proteome</keyword>
<evidence type="ECO:0000256" key="8">
    <source>
        <dbReference type="SAM" id="MobiDB-lite"/>
    </source>
</evidence>
<evidence type="ECO:0000313" key="11">
    <source>
        <dbReference type="Proteomes" id="UP000280008"/>
    </source>
</evidence>
<dbReference type="EMBL" id="RBKS01000001">
    <property type="protein sequence ID" value="RKR74055.1"/>
    <property type="molecule type" value="Genomic_DNA"/>
</dbReference>
<feature type="compositionally biased region" description="Low complexity" evidence="8">
    <location>
        <begin position="327"/>
        <end position="351"/>
    </location>
</feature>
<evidence type="ECO:0000259" key="9">
    <source>
        <dbReference type="PROSITE" id="PS50893"/>
    </source>
</evidence>
<dbReference type="SMART" id="SM00382">
    <property type="entry name" value="AAA"/>
    <property type="match status" value="1"/>
</dbReference>
<dbReference type="Proteomes" id="UP000280008">
    <property type="component" value="Unassembled WGS sequence"/>
</dbReference>
<keyword evidence="4" id="KW-0067">ATP-binding</keyword>